<proteinExistence type="predicted"/>
<reference evidence="2" key="1">
    <citation type="submission" date="2022-11" db="UniProtKB">
        <authorList>
            <consortium name="WormBaseParasite"/>
        </authorList>
    </citation>
    <scope>IDENTIFICATION</scope>
</reference>
<evidence type="ECO:0000313" key="2">
    <source>
        <dbReference type="WBParaSite" id="ES5_v2.g12809.t1"/>
    </source>
</evidence>
<dbReference type="Proteomes" id="UP000887579">
    <property type="component" value="Unplaced"/>
</dbReference>
<sequence>MKYNPIILPTFVNSGVGEDWVQQIPKRISIIDDKSLVITTSLYANYINQSMLSKFIQEKFFKCEAKHIDIMTQRLTEKEFDFLVGHGNVESCYLAHVPIFKDNGQLMLIEEIMAKMPKLKDFSSSNINITNESMDRLQRISFQNKLLCCKFRGIEAVNVTPATFYDFIVKNAAPYSTFGIYFTPGIADQIVENFRNHMKQMLAAQLNLDHLEPKIIVSNNESSAHLHIV</sequence>
<organism evidence="1 2">
    <name type="scientific">Panagrolaimus sp. ES5</name>
    <dbReference type="NCBI Taxonomy" id="591445"/>
    <lineage>
        <taxon>Eukaryota</taxon>
        <taxon>Metazoa</taxon>
        <taxon>Ecdysozoa</taxon>
        <taxon>Nematoda</taxon>
        <taxon>Chromadorea</taxon>
        <taxon>Rhabditida</taxon>
        <taxon>Tylenchina</taxon>
        <taxon>Panagrolaimomorpha</taxon>
        <taxon>Panagrolaimoidea</taxon>
        <taxon>Panagrolaimidae</taxon>
        <taxon>Panagrolaimus</taxon>
    </lineage>
</organism>
<dbReference type="WBParaSite" id="ES5_v2.g12809.t1">
    <property type="protein sequence ID" value="ES5_v2.g12809.t1"/>
    <property type="gene ID" value="ES5_v2.g12809"/>
</dbReference>
<accession>A0AC34F6R3</accession>
<protein>
    <submittedName>
        <fullName evidence="2">Uncharacterized protein</fullName>
    </submittedName>
</protein>
<evidence type="ECO:0000313" key="1">
    <source>
        <dbReference type="Proteomes" id="UP000887579"/>
    </source>
</evidence>
<name>A0AC34F6R3_9BILA</name>